<feature type="binding site" evidence="2">
    <location>
        <position position="225"/>
    </location>
    <ligand>
        <name>substrate</name>
    </ligand>
</feature>
<reference evidence="3 4" key="1">
    <citation type="submission" date="2019-07" db="EMBL/GenBank/DDBJ databases">
        <title>Caenimonas sedimenti sp. nov., isolated from activated sludge.</title>
        <authorList>
            <person name="Xu J."/>
        </authorList>
    </citation>
    <scope>NUCLEOTIDE SEQUENCE [LARGE SCALE GENOMIC DNA]</scope>
    <source>
        <strain evidence="3 4">HX-9-20</strain>
    </source>
</reference>
<evidence type="ECO:0000256" key="2">
    <source>
        <dbReference type="PIRSR" id="PIRSR620023-2"/>
    </source>
</evidence>
<comment type="caution">
    <text evidence="3">The sequence shown here is derived from an EMBL/GenBank/DDBJ whole genome shotgun (WGS) entry which is preliminary data.</text>
</comment>
<dbReference type="Gene3D" id="3.40.50.11190">
    <property type="match status" value="1"/>
</dbReference>
<dbReference type="SUPFAM" id="SSF53756">
    <property type="entry name" value="UDP-Glycosyltransferase/glycogen phosphorylase"/>
    <property type="match status" value="1"/>
</dbReference>
<dbReference type="Proteomes" id="UP000318199">
    <property type="component" value="Unassembled WGS sequence"/>
</dbReference>
<protein>
    <submittedName>
        <fullName evidence="3">UDP-2,4-diacetamido-2,4, 6-trideoxy-beta-L-altropyranose hydrolase</fullName>
        <ecNumber evidence="3">3.6.1.57</ecNumber>
    </submittedName>
</protein>
<evidence type="ECO:0000256" key="1">
    <source>
        <dbReference type="PIRSR" id="PIRSR620023-1"/>
    </source>
</evidence>
<dbReference type="EMBL" id="VOBQ01000017">
    <property type="protein sequence ID" value="TWO68952.1"/>
    <property type="molecule type" value="Genomic_DNA"/>
</dbReference>
<dbReference type="InterPro" id="IPR020023">
    <property type="entry name" value="PseG"/>
</dbReference>
<keyword evidence="4" id="KW-1185">Reference proteome</keyword>
<evidence type="ECO:0000313" key="4">
    <source>
        <dbReference type="Proteomes" id="UP000318199"/>
    </source>
</evidence>
<feature type="binding site" evidence="2">
    <location>
        <position position="330"/>
    </location>
    <ligand>
        <name>substrate</name>
    </ligand>
</feature>
<name>A0A562ZK35_9BURK</name>
<evidence type="ECO:0000313" key="3">
    <source>
        <dbReference type="EMBL" id="TWO68952.1"/>
    </source>
</evidence>
<dbReference type="PANTHER" id="PTHR21015:SF22">
    <property type="entry name" value="GLYCOSYLTRANSFERASE"/>
    <property type="match status" value="1"/>
</dbReference>
<dbReference type="NCBIfam" id="TIGR03590">
    <property type="entry name" value="PseG"/>
    <property type="match status" value="1"/>
</dbReference>
<dbReference type="AlphaFoldDB" id="A0A562ZK35"/>
<dbReference type="EC" id="3.6.1.57" evidence="3"/>
<feature type="active site" description="Proton acceptor" evidence="1">
    <location>
        <position position="78"/>
    </location>
</feature>
<proteinExistence type="predicted"/>
<dbReference type="OrthoDB" id="9788924at2"/>
<dbReference type="GO" id="GO:0016757">
    <property type="term" value="F:glycosyltransferase activity"/>
    <property type="evidence" value="ECO:0007669"/>
    <property type="project" value="TreeGrafter"/>
</dbReference>
<dbReference type="Gene3D" id="3.40.50.2000">
    <property type="entry name" value="Glycogen Phosphorylase B"/>
    <property type="match status" value="1"/>
</dbReference>
<gene>
    <name evidence="3" type="primary">pseG</name>
    <name evidence="3" type="ORF">FN976_21405</name>
</gene>
<keyword evidence="3" id="KW-0378">Hydrolase</keyword>
<organism evidence="3 4">
    <name type="scientific">Caenimonas sedimenti</name>
    <dbReference type="NCBI Taxonomy" id="2596921"/>
    <lineage>
        <taxon>Bacteria</taxon>
        <taxon>Pseudomonadati</taxon>
        <taxon>Pseudomonadota</taxon>
        <taxon>Betaproteobacteria</taxon>
        <taxon>Burkholderiales</taxon>
        <taxon>Comamonadaceae</taxon>
        <taxon>Caenimonas</taxon>
    </lineage>
</organism>
<dbReference type="PANTHER" id="PTHR21015">
    <property type="entry name" value="UDP-N-ACETYLGLUCOSAMINE--N-ACETYLMURAMYL-(PENTAPEPTIDE) PYROPHOSPHORYL-UNDECAPRENOL N-ACETYLGLUCOSAMINE TRANSFERASE 1"/>
    <property type="match status" value="1"/>
</dbReference>
<dbReference type="GO" id="GO:0016787">
    <property type="term" value="F:hydrolase activity"/>
    <property type="evidence" value="ECO:0007669"/>
    <property type="project" value="UniProtKB-KW"/>
</dbReference>
<sequence length="416" mass="42991">MARGRRRHARPQARRLAGVCRGVAALAAPAVGPRGGGPGALARRGRRLRGRRSLHAGTAGAVKVLVRADASLALGSGHVMRCRTLAAELQRRGHGVTFACRPLDGHLLELLRAGGFETAALPLDPHVTTGLEPIGDAQALADAQACVQLAGALDWVVVDHYGLGARWEQVLRNAGARVLALDDLADRLHSCDLLLDQNPGGAERYAARVPPGTRLLVGPEWALVRPEFPALRATSLERRQRPVLQRLLVFLGGGDVAADVQVALTGALASGIPWTHVDVVLGSGVPGADAVAAQLKSFPSAVLHVQTEHMARLMADADVAITAGGGVTWEKCCLGLPSLVAVLAENQGAVVPELRARGAAVVLEPAGPPRPEDIAAALRALTPASLAAMAQAAAGMCSGQGAPRVAAQLEQGTKDG</sequence>
<accession>A0A562ZK35</accession>